<comment type="similarity">
    <text evidence="2 6">Belongs to the BI1 family.</text>
</comment>
<evidence type="ECO:0000313" key="8">
    <source>
        <dbReference type="Proteomes" id="UP000555728"/>
    </source>
</evidence>
<evidence type="ECO:0008006" key="9">
    <source>
        <dbReference type="Google" id="ProtNLM"/>
    </source>
</evidence>
<evidence type="ECO:0000256" key="5">
    <source>
        <dbReference type="ARBA" id="ARBA00023136"/>
    </source>
</evidence>
<dbReference type="RefSeq" id="WP_184437747.1">
    <property type="nucleotide sequence ID" value="NZ_JACIGI010000048.1"/>
</dbReference>
<accession>A0A7W6S2I7</accession>
<feature type="transmembrane region" description="Helical" evidence="6">
    <location>
        <begin position="180"/>
        <end position="199"/>
    </location>
</feature>
<dbReference type="AlphaFoldDB" id="A0A7W6S2I7"/>
<comment type="subcellular location">
    <subcellularLocation>
        <location evidence="1">Membrane</location>
        <topology evidence="1">Multi-pass membrane protein</topology>
    </subcellularLocation>
</comment>
<comment type="caution">
    <text evidence="7">The sequence shown here is derived from an EMBL/GenBank/DDBJ whole genome shotgun (WGS) entry which is preliminary data.</text>
</comment>
<protein>
    <recommendedName>
        <fullName evidence="9">Bax inhibitor-1/YccA family protein</fullName>
    </recommendedName>
</protein>
<feature type="transmembrane region" description="Helical" evidence="6">
    <location>
        <begin position="220"/>
        <end position="243"/>
    </location>
</feature>
<feature type="transmembrane region" description="Helical" evidence="6">
    <location>
        <begin position="31"/>
        <end position="50"/>
    </location>
</feature>
<dbReference type="Pfam" id="PF01027">
    <property type="entry name" value="Bax1-I"/>
    <property type="match status" value="1"/>
</dbReference>
<dbReference type="PANTHER" id="PTHR23291:SF50">
    <property type="entry name" value="PROTEIN LIFEGUARD 4"/>
    <property type="match status" value="1"/>
</dbReference>
<keyword evidence="8" id="KW-1185">Reference proteome</keyword>
<evidence type="ECO:0000313" key="7">
    <source>
        <dbReference type="EMBL" id="MBB4287718.1"/>
    </source>
</evidence>
<evidence type="ECO:0000256" key="3">
    <source>
        <dbReference type="ARBA" id="ARBA00022692"/>
    </source>
</evidence>
<gene>
    <name evidence="7" type="ORF">GGD88_003475</name>
</gene>
<organism evidence="7 8">
    <name type="scientific">Roseospira goensis</name>
    <dbReference type="NCBI Taxonomy" id="391922"/>
    <lineage>
        <taxon>Bacteria</taxon>
        <taxon>Pseudomonadati</taxon>
        <taxon>Pseudomonadota</taxon>
        <taxon>Alphaproteobacteria</taxon>
        <taxon>Rhodospirillales</taxon>
        <taxon>Rhodospirillaceae</taxon>
        <taxon>Roseospira</taxon>
    </lineage>
</organism>
<evidence type="ECO:0000256" key="2">
    <source>
        <dbReference type="ARBA" id="ARBA00010350"/>
    </source>
</evidence>
<dbReference type="PANTHER" id="PTHR23291">
    <property type="entry name" value="BAX INHIBITOR-RELATED"/>
    <property type="match status" value="1"/>
</dbReference>
<dbReference type="InterPro" id="IPR006214">
    <property type="entry name" value="Bax_inhibitor_1-related"/>
</dbReference>
<keyword evidence="3 6" id="KW-0812">Transmembrane</keyword>
<keyword evidence="4 6" id="KW-1133">Transmembrane helix</keyword>
<evidence type="ECO:0000256" key="1">
    <source>
        <dbReference type="ARBA" id="ARBA00004141"/>
    </source>
</evidence>
<feature type="transmembrane region" description="Helical" evidence="6">
    <location>
        <begin position="104"/>
        <end position="122"/>
    </location>
</feature>
<name>A0A7W6S2I7_9PROT</name>
<dbReference type="GO" id="GO:0005886">
    <property type="term" value="C:plasma membrane"/>
    <property type="evidence" value="ECO:0007669"/>
    <property type="project" value="TreeGrafter"/>
</dbReference>
<dbReference type="CDD" id="cd10432">
    <property type="entry name" value="BI-1-like_bacterial"/>
    <property type="match status" value="1"/>
</dbReference>
<feature type="transmembrane region" description="Helical" evidence="6">
    <location>
        <begin position="70"/>
        <end position="92"/>
    </location>
</feature>
<keyword evidence="5 6" id="KW-0472">Membrane</keyword>
<dbReference type="Proteomes" id="UP000555728">
    <property type="component" value="Unassembled WGS sequence"/>
</dbReference>
<reference evidence="7 8" key="1">
    <citation type="submission" date="2020-08" db="EMBL/GenBank/DDBJ databases">
        <title>Genome sequencing of Purple Non-Sulfur Bacteria from various extreme environments.</title>
        <authorList>
            <person name="Mayer M."/>
        </authorList>
    </citation>
    <scope>NUCLEOTIDE SEQUENCE [LARGE SCALE GENOMIC DNA]</scope>
    <source>
        <strain evidence="7 8">JA135</strain>
    </source>
</reference>
<evidence type="ECO:0000256" key="6">
    <source>
        <dbReference type="RuleBase" id="RU004379"/>
    </source>
</evidence>
<feature type="transmembrane region" description="Helical" evidence="6">
    <location>
        <begin position="128"/>
        <end position="146"/>
    </location>
</feature>
<dbReference type="EMBL" id="JACIGI010000048">
    <property type="protein sequence ID" value="MBB4287718.1"/>
    <property type="molecule type" value="Genomic_DNA"/>
</dbReference>
<proteinExistence type="inferred from homology"/>
<feature type="transmembrane region" description="Helical" evidence="6">
    <location>
        <begin position="153"/>
        <end position="174"/>
    </location>
</feature>
<sequence>MALNTDRRYMSRSQAEAAQIDVGLRSYMLRVYNLMASGLVLSGIVAWVIVNVPAVTGLFYATQGGQVVGMSLLGTIGMWSPLIVLFAAMFMIRSASAAVVQGMYWLFVALQGIGLSLLLQIYTGESIVRVFFITAATFAALSLYGYTTKRNLGAMASFLIMGLFGILIAAIVNIFLASSLLQFVISGVGVLVFAGLTAYDTQRIKEEYDVTMDGETMSKTATWGALSLYINFINLLQFLLFFLGQRE</sequence>
<evidence type="ECO:0000256" key="4">
    <source>
        <dbReference type="ARBA" id="ARBA00022989"/>
    </source>
</evidence>